<reference evidence="2 3" key="1">
    <citation type="submission" date="2016-10" db="EMBL/GenBank/DDBJ databases">
        <authorList>
            <person name="de Groot N.N."/>
        </authorList>
    </citation>
    <scope>NUCLEOTIDE SEQUENCE [LARGE SCALE GENOMIC DNA]</scope>
    <source>
        <strain evidence="2 3">DSM 43941</strain>
    </source>
</reference>
<dbReference type="AlphaFoldDB" id="A0A1H2CXF0"/>
<dbReference type="Proteomes" id="UP000198688">
    <property type="component" value="Chromosome I"/>
</dbReference>
<sequence>MLRRWGSALLGGLLILTLFPGAARAADDDTTACVDISDQGISAGPHHGSIAAEGEPDCLRLPSPEGARIRVLVSYPSALTPEVTWQVHNADGRIACAASGCTLTGPGPYRVLVGGDRAVADYAIAVQRLDQNPTCDTLPQGRFGDVEGVTFGLSADTFVRCWTVPAGAHATRETLSFTRLGTAWAGGIALAVHDAAGALVCGNTETRLNYRYQDDIFHCRFTAGAAYTVIAVSNRTDGQYRINRRDATGAGCQAPATTGFGGRASAGTVAATDDIHCYRFSAAAGDHYWINVRGGHGWVTDSTGAIECSSLPCRVTGRTGYQVLATATAGATPIRVDTWNLGTGSGVPASCARQLSSAPGFGPIDGELTADRTAVCVALPSSSYSSFHVRLSGDPDVFHLAVADSGTGVGECIDYTTVRECGRWADDAAETLLIFTPATATDRLTFRAETTCSSEPCFPDPYTLSSLLSADASNHAPGPMWIVGKSLDVTDQISLTRAGHTTVPAVVRHLTADRTQLTVDVDFTRLAAGTWNVTGTSTFRPGQSTLTGALTVHGPAPTAGTPSISGTVRVGAVVKAATGKWDPVPSFTYQWTANGTAIKGATGASYSIPASLRGKRLAVRVTGKHPHYVQVTTASVTVGYGVAPRATTRPKIKGTARAGKTVKVTAGVWSPKATSYRYEWRVAGKLVATTASLKLKKTWTGKKLTLTVIAKRTGHLDGRAAATTVKIRK</sequence>
<feature type="signal peptide" evidence="1">
    <location>
        <begin position="1"/>
        <end position="25"/>
    </location>
</feature>
<gene>
    <name evidence="2" type="ORF">SAMN04489716_7217</name>
</gene>
<name>A0A1H2CXF0_9ACTN</name>
<evidence type="ECO:0000313" key="2">
    <source>
        <dbReference type="EMBL" id="SDT75175.1"/>
    </source>
</evidence>
<dbReference type="Gene3D" id="2.60.40.2700">
    <property type="match status" value="1"/>
</dbReference>
<keyword evidence="1" id="KW-0732">Signal</keyword>
<organism evidence="2 3">
    <name type="scientific">Actinoplanes derwentensis</name>
    <dbReference type="NCBI Taxonomy" id="113562"/>
    <lineage>
        <taxon>Bacteria</taxon>
        <taxon>Bacillati</taxon>
        <taxon>Actinomycetota</taxon>
        <taxon>Actinomycetes</taxon>
        <taxon>Micromonosporales</taxon>
        <taxon>Micromonosporaceae</taxon>
        <taxon>Actinoplanes</taxon>
    </lineage>
</organism>
<evidence type="ECO:0008006" key="4">
    <source>
        <dbReference type="Google" id="ProtNLM"/>
    </source>
</evidence>
<dbReference type="RefSeq" id="WP_157751952.1">
    <property type="nucleotide sequence ID" value="NZ_BOMJ01000007.1"/>
</dbReference>
<dbReference type="EMBL" id="LT629758">
    <property type="protein sequence ID" value="SDT75175.1"/>
    <property type="molecule type" value="Genomic_DNA"/>
</dbReference>
<dbReference type="STRING" id="113562.SAMN04489716_7217"/>
<dbReference type="OrthoDB" id="3439746at2"/>
<proteinExistence type="predicted"/>
<keyword evidence="3" id="KW-1185">Reference proteome</keyword>
<evidence type="ECO:0000256" key="1">
    <source>
        <dbReference type="SAM" id="SignalP"/>
    </source>
</evidence>
<feature type="chain" id="PRO_5009271600" description="Ig-like domain-containing protein" evidence="1">
    <location>
        <begin position="26"/>
        <end position="729"/>
    </location>
</feature>
<protein>
    <recommendedName>
        <fullName evidence="4">Ig-like domain-containing protein</fullName>
    </recommendedName>
</protein>
<accession>A0A1H2CXF0</accession>
<evidence type="ECO:0000313" key="3">
    <source>
        <dbReference type="Proteomes" id="UP000198688"/>
    </source>
</evidence>